<dbReference type="GO" id="GO:0008324">
    <property type="term" value="F:monoatomic cation transmembrane transporter activity"/>
    <property type="evidence" value="ECO:0007669"/>
    <property type="project" value="InterPro"/>
</dbReference>
<dbReference type="GO" id="GO:0005886">
    <property type="term" value="C:plasma membrane"/>
    <property type="evidence" value="ECO:0007669"/>
    <property type="project" value="UniProtKB-SubCell"/>
</dbReference>
<sequence>MNKKMQLYNRLHKLNTAQIITLGFAGVIILGGLLLWLPFCTAPGYHTSFTDAMFTATTSICVTGLVTVVTATHWTLAGKIIILVLIQIGGVGLISLGSIIFISLRKKISLRNRRVIQESYNMDRMGGMVRLVKKVLICVFGAEGIGAVCYAVRFIPQFGLAKGLGYSVFTAVSAFCNAGIDLLGEDSLAQYVADPIVNFTSVGLIIMSGLGFVVWWDIWDKIKRVIRGKLPVGRVFKNLRLHSKIVLMMTLILVVGGTVLIFLFDHGNPESIGTYSPGTKWMASLFQSVTTRTAGFFTVSQERFSNATYMLCLILMLIGGSPMGTAGGIKTTTVAVLLLSLKSNLQGKRDVEVHHRRIRDSYIRSAIVVTGMVLTVLILMSMLLCAAMPEAPIEDVVYEITSAVATVGLSRGLTPCLNTAGKWIVILTMYLGRIGPLTLGTAVTVRVQKMPADSHLAEEDIMIG</sequence>
<dbReference type="Pfam" id="PF02386">
    <property type="entry name" value="TrkH"/>
    <property type="match status" value="1"/>
</dbReference>
<feature type="transmembrane region" description="Helical" evidence="8">
    <location>
        <begin position="196"/>
        <end position="219"/>
    </location>
</feature>
<feature type="transmembrane region" description="Helical" evidence="8">
    <location>
        <begin position="308"/>
        <end position="341"/>
    </location>
</feature>
<proteinExistence type="predicted"/>
<dbReference type="EMBL" id="CYZA01000010">
    <property type="protein sequence ID" value="CUO10451.1"/>
    <property type="molecule type" value="Genomic_DNA"/>
</dbReference>
<gene>
    <name evidence="9" type="primary">ktrB_2</name>
    <name evidence="9" type="ORF">ERS852395_02090</name>
</gene>
<protein>
    <submittedName>
        <fullName evidence="9">Ktr system potassium uptake protein B</fullName>
    </submittedName>
</protein>
<reference evidence="9 10" key="1">
    <citation type="submission" date="2015-09" db="EMBL/GenBank/DDBJ databases">
        <authorList>
            <consortium name="Pathogen Informatics"/>
        </authorList>
    </citation>
    <scope>NUCLEOTIDE SEQUENCE [LARGE SCALE GENOMIC DNA]</scope>
    <source>
        <strain evidence="9 10">2789STDY5608838</strain>
    </source>
</reference>
<evidence type="ECO:0000256" key="3">
    <source>
        <dbReference type="ARBA" id="ARBA00022475"/>
    </source>
</evidence>
<organism evidence="9 10">
    <name type="scientific">Blautia obeum</name>
    <dbReference type="NCBI Taxonomy" id="40520"/>
    <lineage>
        <taxon>Bacteria</taxon>
        <taxon>Bacillati</taxon>
        <taxon>Bacillota</taxon>
        <taxon>Clostridia</taxon>
        <taxon>Lachnospirales</taxon>
        <taxon>Lachnospiraceae</taxon>
        <taxon>Blautia</taxon>
    </lineage>
</organism>
<keyword evidence="4 8" id="KW-0812">Transmembrane</keyword>
<feature type="transmembrane region" description="Helical" evidence="8">
    <location>
        <begin position="362"/>
        <end position="384"/>
    </location>
</feature>
<dbReference type="GeneID" id="75076974"/>
<keyword evidence="7 8" id="KW-0472">Membrane</keyword>
<evidence type="ECO:0000313" key="9">
    <source>
        <dbReference type="EMBL" id="CUO10451.1"/>
    </source>
</evidence>
<keyword evidence="2" id="KW-0813">Transport</keyword>
<dbReference type="InterPro" id="IPR003445">
    <property type="entry name" value="Cat_transpt"/>
</dbReference>
<feature type="transmembrane region" description="Helical" evidence="8">
    <location>
        <begin position="80"/>
        <end position="104"/>
    </location>
</feature>
<keyword evidence="3" id="KW-1003">Cell membrane</keyword>
<name>A0A174CA83_9FIRM</name>
<evidence type="ECO:0000313" key="10">
    <source>
        <dbReference type="Proteomes" id="UP000095447"/>
    </source>
</evidence>
<feature type="transmembrane region" description="Helical" evidence="8">
    <location>
        <begin position="52"/>
        <end position="74"/>
    </location>
</feature>
<dbReference type="Proteomes" id="UP000095447">
    <property type="component" value="Unassembled WGS sequence"/>
</dbReference>
<evidence type="ECO:0000256" key="2">
    <source>
        <dbReference type="ARBA" id="ARBA00022448"/>
    </source>
</evidence>
<dbReference type="GO" id="GO:0030001">
    <property type="term" value="P:metal ion transport"/>
    <property type="evidence" value="ECO:0007669"/>
    <property type="project" value="UniProtKB-ARBA"/>
</dbReference>
<feature type="transmembrane region" description="Helical" evidence="8">
    <location>
        <begin position="135"/>
        <end position="155"/>
    </location>
</feature>
<keyword evidence="6" id="KW-0406">Ion transport</keyword>
<dbReference type="PANTHER" id="PTHR32024:SF1">
    <property type="entry name" value="KTR SYSTEM POTASSIUM UPTAKE PROTEIN B"/>
    <property type="match status" value="1"/>
</dbReference>
<comment type="subcellular location">
    <subcellularLocation>
        <location evidence="1">Cell membrane</location>
        <topology evidence="1">Multi-pass membrane protein</topology>
    </subcellularLocation>
</comment>
<evidence type="ECO:0000256" key="1">
    <source>
        <dbReference type="ARBA" id="ARBA00004651"/>
    </source>
</evidence>
<evidence type="ECO:0000256" key="4">
    <source>
        <dbReference type="ARBA" id="ARBA00022692"/>
    </source>
</evidence>
<feature type="transmembrane region" description="Helical" evidence="8">
    <location>
        <begin position="245"/>
        <end position="264"/>
    </location>
</feature>
<accession>A0A174CA83</accession>
<evidence type="ECO:0000256" key="7">
    <source>
        <dbReference type="ARBA" id="ARBA00023136"/>
    </source>
</evidence>
<feature type="transmembrane region" description="Helical" evidence="8">
    <location>
        <begin position="20"/>
        <end position="40"/>
    </location>
</feature>
<keyword evidence="5 8" id="KW-1133">Transmembrane helix</keyword>
<dbReference type="AlphaFoldDB" id="A0A174CA83"/>
<evidence type="ECO:0000256" key="8">
    <source>
        <dbReference type="SAM" id="Phobius"/>
    </source>
</evidence>
<evidence type="ECO:0000256" key="6">
    <source>
        <dbReference type="ARBA" id="ARBA00023065"/>
    </source>
</evidence>
<dbReference type="PANTHER" id="PTHR32024">
    <property type="entry name" value="TRK SYSTEM POTASSIUM UPTAKE PROTEIN TRKG-RELATED"/>
    <property type="match status" value="1"/>
</dbReference>
<evidence type="ECO:0000256" key="5">
    <source>
        <dbReference type="ARBA" id="ARBA00022989"/>
    </source>
</evidence>
<dbReference type="RefSeq" id="WP_025579017.1">
    <property type="nucleotide sequence ID" value="NZ_CYZA01000010.1"/>
</dbReference>